<evidence type="ECO:0000313" key="2">
    <source>
        <dbReference type="EMBL" id="VDO28440.1"/>
    </source>
</evidence>
<dbReference type="AlphaFoldDB" id="A0A183H0Z5"/>
<protein>
    <submittedName>
        <fullName evidence="4">Chitin-binding type-2 domain-containing protein</fullName>
    </submittedName>
</protein>
<proteinExistence type="predicted"/>
<dbReference type="Proteomes" id="UP000267606">
    <property type="component" value="Unassembled WGS sequence"/>
</dbReference>
<dbReference type="InterPro" id="IPR002557">
    <property type="entry name" value="Chitin-bd_dom"/>
</dbReference>
<organism evidence="4">
    <name type="scientific">Onchocerca flexuosa</name>
    <dbReference type="NCBI Taxonomy" id="387005"/>
    <lineage>
        <taxon>Eukaryota</taxon>
        <taxon>Metazoa</taxon>
        <taxon>Ecdysozoa</taxon>
        <taxon>Nematoda</taxon>
        <taxon>Chromadorea</taxon>
        <taxon>Rhabditida</taxon>
        <taxon>Spirurina</taxon>
        <taxon>Spiruromorpha</taxon>
        <taxon>Filarioidea</taxon>
        <taxon>Onchocercidae</taxon>
        <taxon>Onchocerca</taxon>
    </lineage>
</organism>
<dbReference type="GO" id="GO:0008061">
    <property type="term" value="F:chitin binding"/>
    <property type="evidence" value="ECO:0007669"/>
    <property type="project" value="InterPro"/>
</dbReference>
<evidence type="ECO:0000259" key="1">
    <source>
        <dbReference type="PROSITE" id="PS50940"/>
    </source>
</evidence>
<reference evidence="2 3" key="2">
    <citation type="submission" date="2018-11" db="EMBL/GenBank/DDBJ databases">
        <authorList>
            <consortium name="Pathogen Informatics"/>
        </authorList>
    </citation>
    <scope>NUCLEOTIDE SEQUENCE [LARGE SCALE GENOMIC DNA]</scope>
</reference>
<evidence type="ECO:0000313" key="3">
    <source>
        <dbReference type="Proteomes" id="UP000267606"/>
    </source>
</evidence>
<name>A0A183H0Z5_9BILA</name>
<dbReference type="EMBL" id="UZAJ01000503">
    <property type="protein sequence ID" value="VDO28440.1"/>
    <property type="molecule type" value="Genomic_DNA"/>
</dbReference>
<evidence type="ECO:0000313" key="4">
    <source>
        <dbReference type="WBParaSite" id="OFLC_0000115401-mRNA-1"/>
    </source>
</evidence>
<dbReference type="PROSITE" id="PS50940">
    <property type="entry name" value="CHIT_BIND_II"/>
    <property type="match status" value="1"/>
</dbReference>
<gene>
    <name evidence="2" type="ORF">OFLC_LOCUS1151</name>
</gene>
<accession>A0A183H0Z5</accession>
<keyword evidence="3" id="KW-1185">Reference proteome</keyword>
<feature type="domain" description="Chitin-binding type-2" evidence="1">
    <location>
        <begin position="174"/>
        <end position="236"/>
    </location>
</feature>
<sequence length="241" mass="28081">MFIFQDSNDLRRITFEQICGGQTFIQLGVCSSAYIRCSYNSIHHSVSAILEECPIGKIFNGEICEVAQNNCINKWNQRMERINSETEKLLEQLLSSQEMNFCHDVGAGIYMFTKVICSRQAYVCKNFNEGFAITCSPGMIILSRPFGCFVYPSSCERNKISMKQFAPLRHYAIEMRCRHFTKRNSEIMKFPTMQCNTWYVRCGKLIKDIIYCENGYIYDGKLEKCRLRNIHDRCMMPDLCK</sequence>
<reference evidence="4" key="1">
    <citation type="submission" date="2016-06" db="UniProtKB">
        <authorList>
            <consortium name="WormBaseParasite"/>
        </authorList>
    </citation>
    <scope>IDENTIFICATION</scope>
</reference>
<dbReference type="GO" id="GO:0005576">
    <property type="term" value="C:extracellular region"/>
    <property type="evidence" value="ECO:0007669"/>
    <property type="project" value="InterPro"/>
</dbReference>
<dbReference type="WBParaSite" id="OFLC_0000115401-mRNA-1">
    <property type="protein sequence ID" value="OFLC_0000115401-mRNA-1"/>
    <property type="gene ID" value="OFLC_0000115401"/>
</dbReference>